<comment type="similarity">
    <text evidence="3 7">Belongs to the PRA1 family.</text>
</comment>
<evidence type="ECO:0000313" key="8">
    <source>
        <dbReference type="EMBL" id="CDP03174.1"/>
    </source>
</evidence>
<dbReference type="Proteomes" id="UP000295252">
    <property type="component" value="Chromosome VIII"/>
</dbReference>
<evidence type="ECO:0000256" key="3">
    <source>
        <dbReference type="ARBA" id="ARBA00006483"/>
    </source>
</evidence>
<feature type="transmembrane region" description="Helical" evidence="7">
    <location>
        <begin position="109"/>
        <end position="128"/>
    </location>
</feature>
<dbReference type="PhylomeDB" id="A0A068U4W6"/>
<evidence type="ECO:0000256" key="5">
    <source>
        <dbReference type="ARBA" id="ARBA00022989"/>
    </source>
</evidence>
<dbReference type="STRING" id="49390.A0A068U4W6"/>
<dbReference type="PANTHER" id="PTHR19317">
    <property type="entry name" value="PRENYLATED RAB ACCEPTOR 1-RELATED"/>
    <property type="match status" value="1"/>
</dbReference>
<dbReference type="GO" id="GO:0005783">
    <property type="term" value="C:endoplasmic reticulum"/>
    <property type="evidence" value="ECO:0007669"/>
    <property type="project" value="TreeGrafter"/>
</dbReference>
<organism evidence="8 9">
    <name type="scientific">Coffea canephora</name>
    <name type="common">Robusta coffee</name>
    <dbReference type="NCBI Taxonomy" id="49390"/>
    <lineage>
        <taxon>Eukaryota</taxon>
        <taxon>Viridiplantae</taxon>
        <taxon>Streptophyta</taxon>
        <taxon>Embryophyta</taxon>
        <taxon>Tracheophyta</taxon>
        <taxon>Spermatophyta</taxon>
        <taxon>Magnoliopsida</taxon>
        <taxon>eudicotyledons</taxon>
        <taxon>Gunneridae</taxon>
        <taxon>Pentapetalae</taxon>
        <taxon>asterids</taxon>
        <taxon>lamiids</taxon>
        <taxon>Gentianales</taxon>
        <taxon>Rubiaceae</taxon>
        <taxon>Ixoroideae</taxon>
        <taxon>Gardenieae complex</taxon>
        <taxon>Bertiereae - Coffeeae clade</taxon>
        <taxon>Coffeeae</taxon>
        <taxon>Coffea</taxon>
    </lineage>
</organism>
<keyword evidence="9" id="KW-1185">Reference proteome</keyword>
<dbReference type="GO" id="GO:0016192">
    <property type="term" value="P:vesicle-mediated transport"/>
    <property type="evidence" value="ECO:0007669"/>
    <property type="project" value="TreeGrafter"/>
</dbReference>
<sequence length="185" mass="20624">MTTMYGTIPTSDFYADRLDRVRSDLGKRRPWKEMLSSLSFPDGFQHSLSRINTNVAYFHMNYAMIVLFVLFLSLLWHPVSLIVFTVLMVAWLFLYFLRDDPIVVFGYAVDERVVLTILSISTVVLLVTRTTLNVVVGVAVGLAAVVVHGAFRMTEDLNVYGNEGVGGPTRLDLMETAAASFSSSS</sequence>
<protein>
    <recommendedName>
        <fullName evidence="7">PRA1 family protein</fullName>
    </recommendedName>
</protein>
<evidence type="ECO:0000256" key="1">
    <source>
        <dbReference type="ARBA" id="ARBA00002501"/>
    </source>
</evidence>
<evidence type="ECO:0000256" key="6">
    <source>
        <dbReference type="ARBA" id="ARBA00023136"/>
    </source>
</evidence>
<keyword evidence="5 7" id="KW-1133">Transmembrane helix</keyword>
<dbReference type="GO" id="GO:0005794">
    <property type="term" value="C:Golgi apparatus"/>
    <property type="evidence" value="ECO:0007669"/>
    <property type="project" value="TreeGrafter"/>
</dbReference>
<dbReference type="AlphaFoldDB" id="A0A068U4W6"/>
<proteinExistence type="inferred from homology"/>
<reference evidence="9" key="1">
    <citation type="journal article" date="2014" name="Science">
        <title>The coffee genome provides insight into the convergent evolution of caffeine biosynthesis.</title>
        <authorList>
            <person name="Denoeud F."/>
            <person name="Carretero-Paulet L."/>
            <person name="Dereeper A."/>
            <person name="Droc G."/>
            <person name="Guyot R."/>
            <person name="Pietrella M."/>
            <person name="Zheng C."/>
            <person name="Alberti A."/>
            <person name="Anthony F."/>
            <person name="Aprea G."/>
            <person name="Aury J.M."/>
            <person name="Bento P."/>
            <person name="Bernard M."/>
            <person name="Bocs S."/>
            <person name="Campa C."/>
            <person name="Cenci A."/>
            <person name="Combes M.C."/>
            <person name="Crouzillat D."/>
            <person name="Da Silva C."/>
            <person name="Daddiego L."/>
            <person name="De Bellis F."/>
            <person name="Dussert S."/>
            <person name="Garsmeur O."/>
            <person name="Gayraud T."/>
            <person name="Guignon V."/>
            <person name="Jahn K."/>
            <person name="Jamilloux V."/>
            <person name="Joet T."/>
            <person name="Labadie K."/>
            <person name="Lan T."/>
            <person name="Leclercq J."/>
            <person name="Lepelley M."/>
            <person name="Leroy T."/>
            <person name="Li L.T."/>
            <person name="Librado P."/>
            <person name="Lopez L."/>
            <person name="Munoz A."/>
            <person name="Noel B."/>
            <person name="Pallavicini A."/>
            <person name="Perrotta G."/>
            <person name="Poncet V."/>
            <person name="Pot D."/>
            <person name="Priyono X."/>
            <person name="Rigoreau M."/>
            <person name="Rouard M."/>
            <person name="Rozas J."/>
            <person name="Tranchant-Dubreuil C."/>
            <person name="VanBuren R."/>
            <person name="Zhang Q."/>
            <person name="Andrade A.C."/>
            <person name="Argout X."/>
            <person name="Bertrand B."/>
            <person name="de Kochko A."/>
            <person name="Graziosi G."/>
            <person name="Henry R.J."/>
            <person name="Jayarama X."/>
            <person name="Ming R."/>
            <person name="Nagai C."/>
            <person name="Rounsley S."/>
            <person name="Sankoff D."/>
            <person name="Giuliano G."/>
            <person name="Albert V.A."/>
            <person name="Wincker P."/>
            <person name="Lashermes P."/>
        </authorList>
    </citation>
    <scope>NUCLEOTIDE SEQUENCE [LARGE SCALE GENOMIC DNA]</scope>
    <source>
        <strain evidence="9">cv. DH200-94</strain>
    </source>
</reference>
<keyword evidence="7" id="KW-0813">Transport</keyword>
<dbReference type="PANTHER" id="PTHR19317:SF2">
    <property type="entry name" value="PRA1 FAMILY PROTEIN F2"/>
    <property type="match status" value="1"/>
</dbReference>
<dbReference type="GO" id="GO:0016020">
    <property type="term" value="C:membrane"/>
    <property type="evidence" value="ECO:0007669"/>
    <property type="project" value="UniProtKB-SubCell"/>
</dbReference>
<dbReference type="OMA" id="MNYAIII"/>
<evidence type="ECO:0000313" key="9">
    <source>
        <dbReference type="Proteomes" id="UP000295252"/>
    </source>
</evidence>
<evidence type="ECO:0000256" key="7">
    <source>
        <dbReference type="RuleBase" id="RU363107"/>
    </source>
</evidence>
<dbReference type="Gramene" id="CDP03174">
    <property type="protein sequence ID" value="CDP03174"/>
    <property type="gene ID" value="GSCOC_T00041675001"/>
</dbReference>
<name>A0A068U4W6_COFCA</name>
<dbReference type="InterPro" id="IPR004895">
    <property type="entry name" value="Prenylated_rab_accept_PRA1"/>
</dbReference>
<evidence type="ECO:0000256" key="2">
    <source>
        <dbReference type="ARBA" id="ARBA00004141"/>
    </source>
</evidence>
<comment type="subcellular location">
    <subcellularLocation>
        <location evidence="2 7">Membrane</location>
        <topology evidence="2 7">Multi-pass membrane protein</topology>
    </subcellularLocation>
</comment>
<dbReference type="OrthoDB" id="63113at2759"/>
<dbReference type="InParanoid" id="A0A068U4W6"/>
<gene>
    <name evidence="8" type="ORF">GSCOC_T00041675001</name>
</gene>
<feature type="transmembrane region" description="Helical" evidence="7">
    <location>
        <begin position="134"/>
        <end position="151"/>
    </location>
</feature>
<dbReference type="EMBL" id="HG739093">
    <property type="protein sequence ID" value="CDP03174.1"/>
    <property type="molecule type" value="Genomic_DNA"/>
</dbReference>
<comment type="function">
    <text evidence="1 7">May be involved in both secretory and endocytic intracellular trafficking in the endosomal/prevacuolar compartments.</text>
</comment>
<keyword evidence="6 7" id="KW-0472">Membrane</keyword>
<keyword evidence="4 7" id="KW-0812">Transmembrane</keyword>
<dbReference type="Pfam" id="PF03208">
    <property type="entry name" value="PRA1"/>
    <property type="match status" value="1"/>
</dbReference>
<evidence type="ECO:0000256" key="4">
    <source>
        <dbReference type="ARBA" id="ARBA00022692"/>
    </source>
</evidence>
<accession>A0A068U4W6</accession>